<proteinExistence type="predicted"/>
<organism evidence="1 2">
    <name type="scientific">Ixodes persulcatus</name>
    <name type="common">Taiga tick</name>
    <dbReference type="NCBI Taxonomy" id="34615"/>
    <lineage>
        <taxon>Eukaryota</taxon>
        <taxon>Metazoa</taxon>
        <taxon>Ecdysozoa</taxon>
        <taxon>Arthropoda</taxon>
        <taxon>Chelicerata</taxon>
        <taxon>Arachnida</taxon>
        <taxon>Acari</taxon>
        <taxon>Parasitiformes</taxon>
        <taxon>Ixodida</taxon>
        <taxon>Ixodoidea</taxon>
        <taxon>Ixodidae</taxon>
        <taxon>Ixodinae</taxon>
        <taxon>Ixodes</taxon>
    </lineage>
</organism>
<gene>
    <name evidence="1" type="ORF">HPB47_023631</name>
</gene>
<sequence>MQEESALTTYSTQQRYPQYVKGNPQLRIFLPNFWMKLVKHGKPQPPNTVKFVVPLQMTKYDVKNYLEKIYKVPVAQVKTFVMLGKIKRAEGKGYLIKENDYRVAFVTLPQGQTFEFPDVYPEEKVREQERNVLKQVDELKQVKQQHTRTDPHRQDLPSWFGL</sequence>
<comment type="caution">
    <text evidence="1">The sequence shown here is derived from an EMBL/GenBank/DDBJ whole genome shotgun (WGS) entry which is preliminary data.</text>
</comment>
<dbReference type="EMBL" id="JABSTQ010009411">
    <property type="protein sequence ID" value="KAG0429449.1"/>
    <property type="molecule type" value="Genomic_DNA"/>
</dbReference>
<accession>A0AC60Q6V3</accession>
<name>A0AC60Q6V3_IXOPE</name>
<evidence type="ECO:0000313" key="2">
    <source>
        <dbReference type="Proteomes" id="UP000805193"/>
    </source>
</evidence>
<reference evidence="1 2" key="1">
    <citation type="journal article" date="2020" name="Cell">
        <title>Large-Scale Comparative Analyses of Tick Genomes Elucidate Their Genetic Diversity and Vector Capacities.</title>
        <authorList>
            <consortium name="Tick Genome and Microbiome Consortium (TIGMIC)"/>
            <person name="Jia N."/>
            <person name="Wang J."/>
            <person name="Shi W."/>
            <person name="Du L."/>
            <person name="Sun Y."/>
            <person name="Zhan W."/>
            <person name="Jiang J.F."/>
            <person name="Wang Q."/>
            <person name="Zhang B."/>
            <person name="Ji P."/>
            <person name="Bell-Sakyi L."/>
            <person name="Cui X.M."/>
            <person name="Yuan T.T."/>
            <person name="Jiang B.G."/>
            <person name="Yang W.F."/>
            <person name="Lam T.T."/>
            <person name="Chang Q.C."/>
            <person name="Ding S.J."/>
            <person name="Wang X.J."/>
            <person name="Zhu J.G."/>
            <person name="Ruan X.D."/>
            <person name="Zhao L."/>
            <person name="Wei J.T."/>
            <person name="Ye R.Z."/>
            <person name="Que T.C."/>
            <person name="Du C.H."/>
            <person name="Zhou Y.H."/>
            <person name="Cheng J.X."/>
            <person name="Dai P.F."/>
            <person name="Guo W.B."/>
            <person name="Han X.H."/>
            <person name="Huang E.J."/>
            <person name="Li L.F."/>
            <person name="Wei W."/>
            <person name="Gao Y.C."/>
            <person name="Liu J.Z."/>
            <person name="Shao H.Z."/>
            <person name="Wang X."/>
            <person name="Wang C.C."/>
            <person name="Yang T.C."/>
            <person name="Huo Q.B."/>
            <person name="Li W."/>
            <person name="Chen H.Y."/>
            <person name="Chen S.E."/>
            <person name="Zhou L.G."/>
            <person name="Ni X.B."/>
            <person name="Tian J.H."/>
            <person name="Sheng Y."/>
            <person name="Liu T."/>
            <person name="Pan Y.S."/>
            <person name="Xia L.Y."/>
            <person name="Li J."/>
            <person name="Zhao F."/>
            <person name="Cao W.C."/>
        </authorList>
    </citation>
    <scope>NUCLEOTIDE SEQUENCE [LARGE SCALE GENOMIC DNA]</scope>
    <source>
        <strain evidence="1">Iper-2018</strain>
    </source>
</reference>
<dbReference type="Proteomes" id="UP000805193">
    <property type="component" value="Unassembled WGS sequence"/>
</dbReference>
<protein>
    <submittedName>
        <fullName evidence="1">Uncharacterized protein</fullName>
    </submittedName>
</protein>
<keyword evidence="2" id="KW-1185">Reference proteome</keyword>
<evidence type="ECO:0000313" key="1">
    <source>
        <dbReference type="EMBL" id="KAG0429449.1"/>
    </source>
</evidence>